<evidence type="ECO:0000313" key="8">
    <source>
        <dbReference type="EMBL" id="KAE9392785.1"/>
    </source>
</evidence>
<gene>
    <name evidence="8" type="ORF">BT96DRAFT_944418</name>
</gene>
<dbReference type="AlphaFoldDB" id="A0A6A4H6G5"/>
<sequence>MKLSLTSSNVQHIRKEVEQFRDLVQQSGTEADKANFQNLTCDCERIIELCRELMLEPVDCLDVDEETYHKLHEPAQETSLGVQPESEAPSDSAGVMNDVEPKQKVVVILKEHSYPGISGGFIMNGSRSTDIDYAHDINPLLEHPFVMDADMVKFTTLGEAVDLMQSVVRGLQYMHNLNIPYNSSILVMLKIQTLCWIVALSNDPSHFLSPSTNFSGPANHHNHTTHPTKYYFIDWNSTSMQYDPDNIHLENPRYWWGPTNCRVNNADFIQQPPHISTTQILLLIDAVLVLLASSSLSSSIPPHPLPSTATLPPPCGKLVILRCGFLATLWYRFQCLSEPSFVGYNAVRPEFNLCCYFRYSSQETSSSYPVDTSRGLHLLALSSASVAAKAKATLTSSYPIKRVAMEYKQGEFQNVSQPDEEHDNQIQRQLAFGIDGRILTSWSKGSEELPSDPYLQCATASHAQEYLSPGDSPKEVLRLYFQLPGLCVQTTVFNSFSDLPSNQYDFVIVGGGTAGNVLANRLTENPDFSVLVLEAGGTNIDAFEIDVPFFAFPIKPQYDWNYTSTPQSGLTNQPISLARGFILGGSSSINGMFYTRGSADDYDRFAAVTGDDGWSWDNIQPYLALNEKFEPPADHHNTTGEFNPAVHSFTGINAVTLPGFPFSIDSRVINAAHELGGIFQYNEDTNGGNPLGVGFKKLLLPKVVGAALQPHPLLQVHASKEIILSAGVIGSPQILMNSGIGNSTTLSLLGIHPLVNLPSVGQNLTDQPGLTNSFQVNSTRTLDNIQQNATLLNEVYTEFNRTGTAMFGDPSSGKDSPHLEMFPGVKWFTIWDPAHRQFPFNVIGTGGSVTINSTDPFASPLIDPGYYTSPFDIAAMRQGIQIMFQYLTAPSWSGYVLSQFGSFANISPTTDDSTLDAYIRNNSGSTDHLVGTAAMSAKGANYGVVDPDLTVKGVEGLRVVDASVFRAYASTYLCLCGTGGSPS</sequence>
<keyword evidence="3" id="KW-0285">Flavoprotein</keyword>
<dbReference type="GO" id="GO:0016614">
    <property type="term" value="F:oxidoreductase activity, acting on CH-OH group of donors"/>
    <property type="evidence" value="ECO:0007669"/>
    <property type="project" value="InterPro"/>
</dbReference>
<evidence type="ECO:0000256" key="2">
    <source>
        <dbReference type="ARBA" id="ARBA00010790"/>
    </source>
</evidence>
<evidence type="ECO:0000259" key="7">
    <source>
        <dbReference type="Pfam" id="PF05199"/>
    </source>
</evidence>
<evidence type="ECO:0000259" key="6">
    <source>
        <dbReference type="Pfam" id="PF00732"/>
    </source>
</evidence>
<dbReference type="Gene3D" id="3.50.50.60">
    <property type="entry name" value="FAD/NAD(P)-binding domain"/>
    <property type="match status" value="2"/>
</dbReference>
<evidence type="ECO:0000256" key="3">
    <source>
        <dbReference type="ARBA" id="ARBA00022630"/>
    </source>
</evidence>
<accession>A0A6A4H6G5</accession>
<dbReference type="InterPro" id="IPR000172">
    <property type="entry name" value="GMC_OxRdtase_N"/>
</dbReference>
<dbReference type="EMBL" id="ML769588">
    <property type="protein sequence ID" value="KAE9392785.1"/>
    <property type="molecule type" value="Genomic_DNA"/>
</dbReference>
<dbReference type="Pfam" id="PF05199">
    <property type="entry name" value="GMC_oxred_C"/>
    <property type="match status" value="1"/>
</dbReference>
<dbReference type="Gene3D" id="3.30.560.10">
    <property type="entry name" value="Glucose Oxidase, domain 3"/>
    <property type="match status" value="2"/>
</dbReference>
<dbReference type="GO" id="GO:0050660">
    <property type="term" value="F:flavin adenine dinucleotide binding"/>
    <property type="evidence" value="ECO:0007669"/>
    <property type="project" value="InterPro"/>
</dbReference>
<proteinExistence type="inferred from homology"/>
<dbReference type="Proteomes" id="UP000799118">
    <property type="component" value="Unassembled WGS sequence"/>
</dbReference>
<feature type="domain" description="Glucose-methanol-choline oxidoreductase C-terminal" evidence="7">
    <location>
        <begin position="847"/>
        <end position="966"/>
    </location>
</feature>
<feature type="domain" description="Glucose-methanol-choline oxidoreductase N-terminal" evidence="6">
    <location>
        <begin position="715"/>
        <end position="768"/>
    </location>
</feature>
<dbReference type="SUPFAM" id="SSF51905">
    <property type="entry name" value="FAD/NAD(P)-binding domain"/>
    <property type="match status" value="1"/>
</dbReference>
<dbReference type="OrthoDB" id="269227at2759"/>
<dbReference type="Pfam" id="PF00732">
    <property type="entry name" value="GMC_oxred_N"/>
    <property type="match status" value="2"/>
</dbReference>
<dbReference type="PANTHER" id="PTHR11552:SF147">
    <property type="entry name" value="CHOLINE DEHYDROGENASE, MITOCHONDRIAL"/>
    <property type="match status" value="1"/>
</dbReference>
<organism evidence="8 9">
    <name type="scientific">Gymnopus androsaceus JB14</name>
    <dbReference type="NCBI Taxonomy" id="1447944"/>
    <lineage>
        <taxon>Eukaryota</taxon>
        <taxon>Fungi</taxon>
        <taxon>Dikarya</taxon>
        <taxon>Basidiomycota</taxon>
        <taxon>Agaricomycotina</taxon>
        <taxon>Agaricomycetes</taxon>
        <taxon>Agaricomycetidae</taxon>
        <taxon>Agaricales</taxon>
        <taxon>Marasmiineae</taxon>
        <taxon>Omphalotaceae</taxon>
        <taxon>Gymnopus</taxon>
    </lineage>
</organism>
<dbReference type="PANTHER" id="PTHR11552">
    <property type="entry name" value="GLUCOSE-METHANOL-CHOLINE GMC OXIDOREDUCTASE"/>
    <property type="match status" value="1"/>
</dbReference>
<dbReference type="InterPro" id="IPR012132">
    <property type="entry name" value="GMC_OxRdtase"/>
</dbReference>
<feature type="region of interest" description="Disordered" evidence="5">
    <location>
        <begin position="72"/>
        <end position="96"/>
    </location>
</feature>
<evidence type="ECO:0000256" key="5">
    <source>
        <dbReference type="SAM" id="MobiDB-lite"/>
    </source>
</evidence>
<evidence type="ECO:0000313" key="9">
    <source>
        <dbReference type="Proteomes" id="UP000799118"/>
    </source>
</evidence>
<name>A0A6A4H6G5_9AGAR</name>
<comment type="cofactor">
    <cofactor evidence="1">
        <name>FAD</name>
        <dbReference type="ChEBI" id="CHEBI:57692"/>
    </cofactor>
</comment>
<evidence type="ECO:0000256" key="4">
    <source>
        <dbReference type="ARBA" id="ARBA00022827"/>
    </source>
</evidence>
<reference evidence="8" key="1">
    <citation type="journal article" date="2019" name="Environ. Microbiol.">
        <title>Fungal ecological strategies reflected in gene transcription - a case study of two litter decomposers.</title>
        <authorList>
            <person name="Barbi F."/>
            <person name="Kohler A."/>
            <person name="Barry K."/>
            <person name="Baskaran P."/>
            <person name="Daum C."/>
            <person name="Fauchery L."/>
            <person name="Ihrmark K."/>
            <person name="Kuo A."/>
            <person name="LaButti K."/>
            <person name="Lipzen A."/>
            <person name="Morin E."/>
            <person name="Grigoriev I.V."/>
            <person name="Henrissat B."/>
            <person name="Lindahl B."/>
            <person name="Martin F."/>
        </authorList>
    </citation>
    <scope>NUCLEOTIDE SEQUENCE</scope>
    <source>
        <strain evidence="8">JB14</strain>
    </source>
</reference>
<protein>
    <submittedName>
        <fullName evidence="8">FAD/NAD(P)-binding domain-containing protein</fullName>
    </submittedName>
</protein>
<evidence type="ECO:0000256" key="1">
    <source>
        <dbReference type="ARBA" id="ARBA00001974"/>
    </source>
</evidence>
<dbReference type="SUPFAM" id="SSF54373">
    <property type="entry name" value="FAD-linked reductases, C-terminal domain"/>
    <property type="match status" value="1"/>
</dbReference>
<comment type="similarity">
    <text evidence="2">Belongs to the GMC oxidoreductase family.</text>
</comment>
<keyword evidence="4" id="KW-0274">FAD</keyword>
<feature type="domain" description="Glucose-methanol-choline oxidoreductase N-terminal" evidence="6">
    <location>
        <begin position="504"/>
        <end position="627"/>
    </location>
</feature>
<dbReference type="InterPro" id="IPR036188">
    <property type="entry name" value="FAD/NAD-bd_sf"/>
</dbReference>
<dbReference type="InterPro" id="IPR007867">
    <property type="entry name" value="GMC_OxRtase_C"/>
</dbReference>
<keyword evidence="9" id="KW-1185">Reference proteome</keyword>